<gene>
    <name evidence="1" type="ORF">SAMN06264855_12228</name>
</gene>
<sequence>MPIHIAPTTLRETIRPGLAVRKIGDCCVDVGPNLVRLRVQSEDKTAYMNYELLPQSVDSLLTSKSSSFWIRLEPIKNFLDVGTSEEVSVSFPFETTDATMVLQSAGLRYRFPSITPVYRVFDKPSYDAVTTVSIQHRPFDRAVQVANLVGEEMHVSVVPDARRVEFSAKAGDDSDSFSYSVPDEQISSICGSASSLTISIDRLRDITPLIPDTTSASLQLTRHCLIYQVEYPISGAELTLYIAKRHGLIQG</sequence>
<proteinExistence type="predicted"/>
<protein>
    <submittedName>
        <fullName evidence="1">Uncharacterized protein</fullName>
    </submittedName>
</protein>
<name>A0A238XUS0_HALVU</name>
<dbReference type="Gene3D" id="3.70.10.10">
    <property type="match status" value="1"/>
</dbReference>
<accession>A0A238XUS0</accession>
<reference evidence="1 2" key="1">
    <citation type="submission" date="2017-06" db="EMBL/GenBank/DDBJ databases">
        <authorList>
            <person name="Kim H.J."/>
            <person name="Triplett B.A."/>
        </authorList>
    </citation>
    <scope>NUCLEOTIDE SEQUENCE [LARGE SCALE GENOMIC DNA]</scope>
    <source>
        <strain evidence="1 2">DSM 8800</strain>
    </source>
</reference>
<dbReference type="EMBL" id="FZNQ01000022">
    <property type="protein sequence ID" value="SNR61749.1"/>
    <property type="molecule type" value="Genomic_DNA"/>
</dbReference>
<dbReference type="Proteomes" id="UP000198397">
    <property type="component" value="Unassembled WGS sequence"/>
</dbReference>
<evidence type="ECO:0000313" key="1">
    <source>
        <dbReference type="EMBL" id="SNR61749.1"/>
    </source>
</evidence>
<evidence type="ECO:0000313" key="2">
    <source>
        <dbReference type="Proteomes" id="UP000198397"/>
    </source>
</evidence>
<organism evidence="1 2">
    <name type="scientific">Halorubrum vacuolatum</name>
    <name type="common">Natronobacterium vacuolatum</name>
    <dbReference type="NCBI Taxonomy" id="63740"/>
    <lineage>
        <taxon>Archaea</taxon>
        <taxon>Methanobacteriati</taxon>
        <taxon>Methanobacteriota</taxon>
        <taxon>Stenosarchaea group</taxon>
        <taxon>Halobacteria</taxon>
        <taxon>Halobacteriales</taxon>
        <taxon>Haloferacaceae</taxon>
        <taxon>Halorubrum</taxon>
    </lineage>
</organism>
<keyword evidence="2" id="KW-1185">Reference proteome</keyword>
<dbReference type="AlphaFoldDB" id="A0A238XUS0"/>